<protein>
    <submittedName>
        <fullName evidence="1">Uncharacterized protein</fullName>
    </submittedName>
</protein>
<proteinExistence type="predicted"/>
<dbReference type="AlphaFoldDB" id="A0A392VDK3"/>
<reference evidence="1 2" key="1">
    <citation type="journal article" date="2018" name="Front. Plant Sci.">
        <title>Red Clover (Trifolium pratense) and Zigzag Clover (T. medium) - A Picture of Genomic Similarities and Differences.</title>
        <authorList>
            <person name="Dluhosova J."/>
            <person name="Istvanek J."/>
            <person name="Nedelnik J."/>
            <person name="Repkova J."/>
        </authorList>
    </citation>
    <scope>NUCLEOTIDE SEQUENCE [LARGE SCALE GENOMIC DNA]</scope>
    <source>
        <strain evidence="2">cv. 10/8</strain>
        <tissue evidence="1">Leaf</tissue>
    </source>
</reference>
<feature type="non-terminal residue" evidence="1">
    <location>
        <position position="1"/>
    </location>
</feature>
<organism evidence="1 2">
    <name type="scientific">Trifolium medium</name>
    <dbReference type="NCBI Taxonomy" id="97028"/>
    <lineage>
        <taxon>Eukaryota</taxon>
        <taxon>Viridiplantae</taxon>
        <taxon>Streptophyta</taxon>
        <taxon>Embryophyta</taxon>
        <taxon>Tracheophyta</taxon>
        <taxon>Spermatophyta</taxon>
        <taxon>Magnoliopsida</taxon>
        <taxon>eudicotyledons</taxon>
        <taxon>Gunneridae</taxon>
        <taxon>Pentapetalae</taxon>
        <taxon>rosids</taxon>
        <taxon>fabids</taxon>
        <taxon>Fabales</taxon>
        <taxon>Fabaceae</taxon>
        <taxon>Papilionoideae</taxon>
        <taxon>50 kb inversion clade</taxon>
        <taxon>NPAAA clade</taxon>
        <taxon>Hologalegina</taxon>
        <taxon>IRL clade</taxon>
        <taxon>Trifolieae</taxon>
        <taxon>Trifolium</taxon>
    </lineage>
</organism>
<dbReference type="EMBL" id="LXQA011141225">
    <property type="protein sequence ID" value="MCI86458.1"/>
    <property type="molecule type" value="Genomic_DNA"/>
</dbReference>
<keyword evidence="2" id="KW-1185">Reference proteome</keyword>
<sequence>KSEIVIGALRALVSGSAPCAGHRGGCARRKPVADCMIRFCLLCQA</sequence>
<evidence type="ECO:0000313" key="1">
    <source>
        <dbReference type="EMBL" id="MCI86458.1"/>
    </source>
</evidence>
<comment type="caution">
    <text evidence="1">The sequence shown here is derived from an EMBL/GenBank/DDBJ whole genome shotgun (WGS) entry which is preliminary data.</text>
</comment>
<dbReference type="Proteomes" id="UP000265520">
    <property type="component" value="Unassembled WGS sequence"/>
</dbReference>
<name>A0A392VDK3_9FABA</name>
<evidence type="ECO:0000313" key="2">
    <source>
        <dbReference type="Proteomes" id="UP000265520"/>
    </source>
</evidence>
<accession>A0A392VDK3</accession>